<feature type="compositionally biased region" description="Polar residues" evidence="1">
    <location>
        <begin position="148"/>
        <end position="159"/>
    </location>
</feature>
<organism evidence="3 4">
    <name type="scientific">Allacma fusca</name>
    <dbReference type="NCBI Taxonomy" id="39272"/>
    <lineage>
        <taxon>Eukaryota</taxon>
        <taxon>Metazoa</taxon>
        <taxon>Ecdysozoa</taxon>
        <taxon>Arthropoda</taxon>
        <taxon>Hexapoda</taxon>
        <taxon>Collembola</taxon>
        <taxon>Symphypleona</taxon>
        <taxon>Sminthuridae</taxon>
        <taxon>Allacma</taxon>
    </lineage>
</organism>
<dbReference type="EMBL" id="CAJVCH010537588">
    <property type="protein sequence ID" value="CAG7825799.1"/>
    <property type="molecule type" value="Genomic_DNA"/>
</dbReference>
<accession>A0A8J2LM83</accession>
<dbReference type="AlphaFoldDB" id="A0A8J2LM83"/>
<comment type="caution">
    <text evidence="3">The sequence shown here is derived from an EMBL/GenBank/DDBJ whole genome shotgun (WGS) entry which is preliminary data.</text>
</comment>
<proteinExistence type="predicted"/>
<evidence type="ECO:0000256" key="1">
    <source>
        <dbReference type="SAM" id="MobiDB-lite"/>
    </source>
</evidence>
<keyword evidence="2" id="KW-0812">Transmembrane</keyword>
<evidence type="ECO:0000313" key="4">
    <source>
        <dbReference type="Proteomes" id="UP000708208"/>
    </source>
</evidence>
<dbReference type="Proteomes" id="UP000708208">
    <property type="component" value="Unassembled WGS sequence"/>
</dbReference>
<protein>
    <submittedName>
        <fullName evidence="3">Uncharacterized protein</fullName>
    </submittedName>
</protein>
<evidence type="ECO:0000313" key="3">
    <source>
        <dbReference type="EMBL" id="CAG7825799.1"/>
    </source>
</evidence>
<reference evidence="3" key="1">
    <citation type="submission" date="2021-06" db="EMBL/GenBank/DDBJ databases">
        <authorList>
            <person name="Hodson N. C."/>
            <person name="Mongue J. A."/>
            <person name="Jaron S. K."/>
        </authorList>
    </citation>
    <scope>NUCLEOTIDE SEQUENCE</scope>
</reference>
<keyword evidence="2" id="KW-1133">Transmembrane helix</keyword>
<feature type="region of interest" description="Disordered" evidence="1">
    <location>
        <begin position="144"/>
        <end position="180"/>
    </location>
</feature>
<name>A0A8J2LM83_9HEXA</name>
<feature type="non-terminal residue" evidence="3">
    <location>
        <position position="180"/>
    </location>
</feature>
<feature type="transmembrane region" description="Helical" evidence="2">
    <location>
        <begin position="58"/>
        <end position="83"/>
    </location>
</feature>
<gene>
    <name evidence="3" type="ORF">AFUS01_LOCUS35888</name>
</gene>
<keyword evidence="4" id="KW-1185">Reference proteome</keyword>
<sequence>MWGALCFLFAGAFVSLVLPLLRVLDLSTLAGDLFALALRPAAVLVTRPLSTLPFAVDVLLACAFGFALSLPFACALFGFLGGAGGAEDAAAASELLVTLVVVAAASEFLDVRWNSDVEIFTGDEGFFTTLALPMVAEYRTQLRVDDGPNQTPSNQSHQSLPAPIGRPKLRSPFNSYTIPR</sequence>
<evidence type="ECO:0000256" key="2">
    <source>
        <dbReference type="SAM" id="Phobius"/>
    </source>
</evidence>
<keyword evidence="2" id="KW-0472">Membrane</keyword>